<dbReference type="OrthoDB" id="9813814at2"/>
<dbReference type="AlphaFoldDB" id="A0A1P8UFY9"/>
<feature type="binding site" evidence="5 7">
    <location>
        <position position="131"/>
    </location>
    <ligand>
        <name>substrate</name>
    </ligand>
</feature>
<comment type="cofactor">
    <cofactor evidence="2 5 6">
        <name>pyridoxal 5'-phosphate</name>
        <dbReference type="ChEBI" id="CHEBI:597326"/>
    </cofactor>
</comment>
<dbReference type="InterPro" id="IPR029066">
    <property type="entry name" value="PLP-binding_barrel"/>
</dbReference>
<comment type="catalytic activity">
    <reaction evidence="1 5">
        <text>L-alanine = D-alanine</text>
        <dbReference type="Rhea" id="RHEA:20249"/>
        <dbReference type="ChEBI" id="CHEBI:57416"/>
        <dbReference type="ChEBI" id="CHEBI:57972"/>
        <dbReference type="EC" id="5.1.1.1"/>
    </reaction>
</comment>
<dbReference type="Pfam" id="PF00842">
    <property type="entry name" value="Ala_racemase_C"/>
    <property type="match status" value="1"/>
</dbReference>
<keyword evidence="3 5" id="KW-0663">Pyridoxal phosphate</keyword>
<dbReference type="PANTHER" id="PTHR30511">
    <property type="entry name" value="ALANINE RACEMASE"/>
    <property type="match status" value="1"/>
</dbReference>
<keyword evidence="4 5" id="KW-0413">Isomerase</keyword>
<dbReference type="EC" id="5.1.1.1" evidence="5"/>
<feature type="binding site" evidence="5 7">
    <location>
        <position position="304"/>
    </location>
    <ligand>
        <name>substrate</name>
    </ligand>
</feature>
<dbReference type="KEGG" id="afy:BW247_06390"/>
<protein>
    <recommendedName>
        <fullName evidence="5">Alanine racemase</fullName>
        <ecNumber evidence="5">5.1.1.1</ecNumber>
    </recommendedName>
</protein>
<dbReference type="GO" id="GO:0005829">
    <property type="term" value="C:cytosol"/>
    <property type="evidence" value="ECO:0007669"/>
    <property type="project" value="TreeGrafter"/>
</dbReference>
<dbReference type="Gene3D" id="3.20.20.10">
    <property type="entry name" value="Alanine racemase"/>
    <property type="match status" value="1"/>
</dbReference>
<dbReference type="SUPFAM" id="SSF51419">
    <property type="entry name" value="PLP-binding barrel"/>
    <property type="match status" value="1"/>
</dbReference>
<dbReference type="HAMAP" id="MF_01201">
    <property type="entry name" value="Ala_racemase"/>
    <property type="match status" value="1"/>
</dbReference>
<evidence type="ECO:0000256" key="6">
    <source>
        <dbReference type="PIRSR" id="PIRSR600821-50"/>
    </source>
</evidence>
<dbReference type="InterPro" id="IPR009006">
    <property type="entry name" value="Ala_racemase/Decarboxylase_C"/>
</dbReference>
<feature type="active site" description="Proton acceptor; specific for D-alanine" evidence="5">
    <location>
        <position position="35"/>
    </location>
</feature>
<dbReference type="SMART" id="SM01005">
    <property type="entry name" value="Ala_racemase_C"/>
    <property type="match status" value="1"/>
</dbReference>
<comment type="similarity">
    <text evidence="5">Belongs to the alanine racemase family.</text>
</comment>
<reference evidence="9 10" key="1">
    <citation type="submission" date="2017-01" db="EMBL/GenBank/DDBJ databases">
        <title>Draft sequence of Acidihalobacter ferrooxidans strain DSM 14175 (strain V8).</title>
        <authorList>
            <person name="Khaleque H.N."/>
            <person name="Ramsay J.P."/>
            <person name="Murphy R.J.T."/>
            <person name="Kaksonen A.H."/>
            <person name="Boxall N.J."/>
            <person name="Watkin E.L.J."/>
        </authorList>
    </citation>
    <scope>NUCLEOTIDE SEQUENCE [LARGE SCALE GENOMIC DNA]</scope>
    <source>
        <strain evidence="9 10">V8</strain>
    </source>
</reference>
<evidence type="ECO:0000313" key="9">
    <source>
        <dbReference type="EMBL" id="APZ42768.1"/>
    </source>
</evidence>
<accession>A0A1P8UFY9</accession>
<organism evidence="9 10">
    <name type="scientific">Acidihalobacter ferrooxydans</name>
    <dbReference type="NCBI Taxonomy" id="1765967"/>
    <lineage>
        <taxon>Bacteria</taxon>
        <taxon>Pseudomonadati</taxon>
        <taxon>Pseudomonadota</taxon>
        <taxon>Gammaproteobacteria</taxon>
        <taxon>Chromatiales</taxon>
        <taxon>Ectothiorhodospiraceae</taxon>
        <taxon>Acidihalobacter</taxon>
    </lineage>
</organism>
<dbReference type="NCBIfam" id="TIGR00492">
    <property type="entry name" value="alr"/>
    <property type="match status" value="1"/>
</dbReference>
<dbReference type="Pfam" id="PF01168">
    <property type="entry name" value="Ala_racemase_N"/>
    <property type="match status" value="1"/>
</dbReference>
<dbReference type="GO" id="GO:0030632">
    <property type="term" value="P:D-alanine biosynthetic process"/>
    <property type="evidence" value="ECO:0007669"/>
    <property type="project" value="UniProtKB-UniRule"/>
</dbReference>
<dbReference type="CDD" id="cd06827">
    <property type="entry name" value="PLPDE_III_AR_proteobact"/>
    <property type="match status" value="1"/>
</dbReference>
<dbReference type="GO" id="GO:0008784">
    <property type="term" value="F:alanine racemase activity"/>
    <property type="evidence" value="ECO:0007669"/>
    <property type="project" value="UniProtKB-UniRule"/>
</dbReference>
<evidence type="ECO:0000256" key="1">
    <source>
        <dbReference type="ARBA" id="ARBA00000316"/>
    </source>
</evidence>
<dbReference type="InterPro" id="IPR011079">
    <property type="entry name" value="Ala_racemase_C"/>
</dbReference>
<sequence>MRRPARAYIDLAALRHNLAQARDCAPRSRVVAMVKADAYGHGLLEIADCLSEVADALGVACVSEALALRDAGIGARIVVTQGFKHAEELHAAAAHALDVVVHAPYQLTLLEVTRLNTLPRLWVKVDTGMHRLGFPPAQAGRVHAALSGLAGLPAPPGFMTHFACADDPGNPLTGLQLERFAATTAGRRGECSLANSAAVLALPAAHRDWVRPGVMLYGSSPLPARPAETLGLRAVMHLRAPLIAINRHPRGATIGYGADFVCPEDMPVGVVGIGYGDGYPRHADSGTPVWVGGRRAPLAGRVSMDMLTIDLRGVDARVGDDVELWGQGVPADEVAAHAQTISYELFCSAGSRTHRLYSGPGTASLM</sequence>
<dbReference type="SUPFAM" id="SSF50621">
    <property type="entry name" value="Alanine racemase C-terminal domain-like"/>
    <property type="match status" value="1"/>
</dbReference>
<feature type="modified residue" description="N6-(pyridoxal phosphate)lysine" evidence="5 6">
    <location>
        <position position="35"/>
    </location>
</feature>
<dbReference type="InterPro" id="IPR000821">
    <property type="entry name" value="Ala_racemase"/>
</dbReference>
<evidence type="ECO:0000313" key="10">
    <source>
        <dbReference type="Proteomes" id="UP000243807"/>
    </source>
</evidence>
<evidence type="ECO:0000256" key="7">
    <source>
        <dbReference type="PIRSR" id="PIRSR600821-52"/>
    </source>
</evidence>
<dbReference type="Gene3D" id="2.40.37.10">
    <property type="entry name" value="Lyase, Ornithine Decarboxylase, Chain A, domain 1"/>
    <property type="match status" value="1"/>
</dbReference>
<gene>
    <name evidence="9" type="ORF">BW247_06390</name>
</gene>
<feature type="active site" description="Proton acceptor; specific for L-alanine" evidence="5">
    <location>
        <position position="256"/>
    </location>
</feature>
<proteinExistence type="inferred from homology"/>
<dbReference type="RefSeq" id="WP_076836417.1">
    <property type="nucleotide sequence ID" value="NZ_CP019434.1"/>
</dbReference>
<dbReference type="GO" id="GO:0030170">
    <property type="term" value="F:pyridoxal phosphate binding"/>
    <property type="evidence" value="ECO:0007669"/>
    <property type="project" value="UniProtKB-UniRule"/>
</dbReference>
<evidence type="ECO:0000256" key="4">
    <source>
        <dbReference type="ARBA" id="ARBA00023235"/>
    </source>
</evidence>
<evidence type="ECO:0000259" key="8">
    <source>
        <dbReference type="SMART" id="SM01005"/>
    </source>
</evidence>
<dbReference type="PANTHER" id="PTHR30511:SF0">
    <property type="entry name" value="ALANINE RACEMASE, CATABOLIC-RELATED"/>
    <property type="match status" value="1"/>
</dbReference>
<comment type="pathway">
    <text evidence="5">Amino-acid biosynthesis; D-alanine biosynthesis; D-alanine from L-alanine: step 1/1.</text>
</comment>
<dbReference type="PRINTS" id="PR00992">
    <property type="entry name" value="ALARACEMASE"/>
</dbReference>
<feature type="domain" description="Alanine racemase C-terminal" evidence="8">
    <location>
        <begin position="235"/>
        <end position="358"/>
    </location>
</feature>
<dbReference type="InterPro" id="IPR001608">
    <property type="entry name" value="Ala_racemase_N"/>
</dbReference>
<dbReference type="STRING" id="1765967.BW247_06390"/>
<evidence type="ECO:0000256" key="2">
    <source>
        <dbReference type="ARBA" id="ARBA00001933"/>
    </source>
</evidence>
<evidence type="ECO:0000256" key="5">
    <source>
        <dbReference type="HAMAP-Rule" id="MF_01201"/>
    </source>
</evidence>
<dbReference type="FunFam" id="3.20.20.10:FF:000002">
    <property type="entry name" value="Alanine racemase"/>
    <property type="match status" value="1"/>
</dbReference>
<comment type="function">
    <text evidence="5">Catalyzes the interconversion of L-alanine and D-alanine. May also act on other amino acids.</text>
</comment>
<name>A0A1P8UFY9_9GAMM</name>
<dbReference type="Proteomes" id="UP000243807">
    <property type="component" value="Chromosome"/>
</dbReference>
<evidence type="ECO:0000256" key="3">
    <source>
        <dbReference type="ARBA" id="ARBA00022898"/>
    </source>
</evidence>
<dbReference type="EMBL" id="CP019434">
    <property type="protein sequence ID" value="APZ42768.1"/>
    <property type="molecule type" value="Genomic_DNA"/>
</dbReference>
<dbReference type="UniPathway" id="UPA00042">
    <property type="reaction ID" value="UER00497"/>
</dbReference>
<keyword evidence="10" id="KW-1185">Reference proteome</keyword>